<organism evidence="1 2">
    <name type="scientific">Qipengyuania gelatinilytica</name>
    <dbReference type="NCBI Taxonomy" id="2867231"/>
    <lineage>
        <taxon>Bacteria</taxon>
        <taxon>Pseudomonadati</taxon>
        <taxon>Pseudomonadota</taxon>
        <taxon>Alphaproteobacteria</taxon>
        <taxon>Sphingomonadales</taxon>
        <taxon>Erythrobacteraceae</taxon>
        <taxon>Qipengyuania</taxon>
    </lineage>
</organism>
<dbReference type="EMBL" id="CP081294">
    <property type="protein sequence ID" value="QZD96389.1"/>
    <property type="molecule type" value="Genomic_DNA"/>
</dbReference>
<accession>A0ABX9A7Y7</accession>
<dbReference type="RefSeq" id="WP_221432109.1">
    <property type="nucleotide sequence ID" value="NZ_CP081294.1"/>
</dbReference>
<evidence type="ECO:0000313" key="1">
    <source>
        <dbReference type="EMBL" id="QZD96389.1"/>
    </source>
</evidence>
<proteinExistence type="predicted"/>
<gene>
    <name evidence="1" type="ORF">K3136_06845</name>
</gene>
<keyword evidence="2" id="KW-1185">Reference proteome</keyword>
<sequence>MNLLLWKWSGEFDSPAKRKRHSLKFEDVTRQFCKDGDHPAIGDADISAFSDALDSEFGSNADNWPFALETYAKCAVVNYANSQRFELVPRIASIGRRFGLNASEF</sequence>
<evidence type="ECO:0000313" key="2">
    <source>
        <dbReference type="Proteomes" id="UP000824321"/>
    </source>
</evidence>
<reference evidence="1 2" key="1">
    <citation type="submission" date="2021-08" db="EMBL/GenBank/DDBJ databases">
        <title>Comparative Genomics Analysis of the Genus Qipengyuania Reveals Extensive Genetic Diversity and Metabolic Versatility, Including the Description of Fifteen Novel Species.</title>
        <authorList>
            <person name="Liu Y."/>
        </authorList>
    </citation>
    <scope>NUCLEOTIDE SEQUENCE [LARGE SCALE GENOMIC DNA]</scope>
    <source>
        <strain evidence="1 2">1NDH1</strain>
    </source>
</reference>
<protein>
    <submittedName>
        <fullName evidence="1">Uncharacterized protein</fullName>
    </submittedName>
</protein>
<name>A0ABX9A7Y7_9SPHN</name>
<dbReference type="Proteomes" id="UP000824321">
    <property type="component" value="Chromosome"/>
</dbReference>